<dbReference type="Pfam" id="PF13242">
    <property type="entry name" value="Hydrolase_like"/>
    <property type="match status" value="1"/>
</dbReference>
<dbReference type="InterPro" id="IPR036412">
    <property type="entry name" value="HAD-like_sf"/>
</dbReference>
<dbReference type="Gene3D" id="3.40.50.1000">
    <property type="entry name" value="HAD superfamily/HAD-like"/>
    <property type="match status" value="2"/>
</dbReference>
<sequence>MIPPLTLPIRTILKTPMSDIRANRSTEPVLGGPGALKSTSAPLSQLYKLALLDLDGVVYRGKDPVEHAAEGIRNAERLGMKISYTTNNPSRYPHTVAEQLEGFGLTVADNQVITSAIVAARMLAAALPQGSKVLVVGREHLCEEIEKNGLRVVHKAADKPDAVIQSWHQDLSWAELAEASYAIHAGARYFVTNKDLTIPREGGIAPGNGAMQIPVTVATGVTPEASAGKPEAAMYDESRMLFSLTDDLVPVELSLPCGDRLDTDIEAANRGGYDSLVVLTGVATPQQIICADPIHRPTYVTTDLRGLNMPQPAVTRRADGTYQCNAAVATLTMRGDGTGELTVAIDGVDTPAPDTLDALRAACTCMWHAVDVEGVDASQVSLPDFPQQLRGCDTAAGNTAAGDVTDGDSVK</sequence>
<protein>
    <submittedName>
        <fullName evidence="1">Hydrolase</fullName>
    </submittedName>
</protein>
<reference evidence="1 2" key="1">
    <citation type="journal article" date="2017" name="BMC Genomics">
        <title>Comparative genomic and phylogenomic analyses of the Bifidobacteriaceae family.</title>
        <authorList>
            <person name="Lugli G.A."/>
            <person name="Milani C."/>
            <person name="Turroni F."/>
            <person name="Duranti S."/>
            <person name="Mancabelli L."/>
            <person name="Mangifesta M."/>
            <person name="Ferrario C."/>
            <person name="Modesto M."/>
            <person name="Mattarelli P."/>
            <person name="Jiri K."/>
            <person name="van Sinderen D."/>
            <person name="Ventura M."/>
        </authorList>
    </citation>
    <scope>NUCLEOTIDE SEQUENCE [LARGE SCALE GENOMIC DNA]</scope>
    <source>
        <strain evidence="1 2">DSM 24744</strain>
    </source>
</reference>
<keyword evidence="1" id="KW-0378">Hydrolase</keyword>
<gene>
    <name evidence="1" type="ORF">PSSU_0816</name>
</gene>
<dbReference type="InterPro" id="IPR023214">
    <property type="entry name" value="HAD_sf"/>
</dbReference>
<evidence type="ECO:0000313" key="2">
    <source>
        <dbReference type="Proteomes" id="UP000216454"/>
    </source>
</evidence>
<dbReference type="PANTHER" id="PTHR19288:SF95">
    <property type="entry name" value="D-GLYCEROL 3-PHOSPHATE PHOSPHATASE"/>
    <property type="match status" value="1"/>
</dbReference>
<dbReference type="EMBL" id="MWWQ01000006">
    <property type="protein sequence ID" value="OZG52033.1"/>
    <property type="molecule type" value="Genomic_DNA"/>
</dbReference>
<dbReference type="Pfam" id="PF13344">
    <property type="entry name" value="Hydrolase_6"/>
    <property type="match status" value="1"/>
</dbReference>
<dbReference type="Proteomes" id="UP000216454">
    <property type="component" value="Unassembled WGS sequence"/>
</dbReference>
<dbReference type="GO" id="GO:0005737">
    <property type="term" value="C:cytoplasm"/>
    <property type="evidence" value="ECO:0007669"/>
    <property type="project" value="TreeGrafter"/>
</dbReference>
<name>A0A261EYX0_9BIFI</name>
<evidence type="ECO:0000313" key="1">
    <source>
        <dbReference type="EMBL" id="OZG52033.1"/>
    </source>
</evidence>
<dbReference type="AlphaFoldDB" id="A0A261EYX0"/>
<dbReference type="SUPFAM" id="SSF56784">
    <property type="entry name" value="HAD-like"/>
    <property type="match status" value="1"/>
</dbReference>
<keyword evidence="2" id="KW-1185">Reference proteome</keyword>
<organism evidence="1 2">
    <name type="scientific">Pseudoscardovia suis</name>
    <dbReference type="NCBI Taxonomy" id="987063"/>
    <lineage>
        <taxon>Bacteria</taxon>
        <taxon>Bacillati</taxon>
        <taxon>Actinomycetota</taxon>
        <taxon>Actinomycetes</taxon>
        <taxon>Bifidobacteriales</taxon>
        <taxon>Bifidobacteriaceae</taxon>
        <taxon>Pseudoscardovia</taxon>
    </lineage>
</organism>
<proteinExistence type="predicted"/>
<dbReference type="GO" id="GO:0016791">
    <property type="term" value="F:phosphatase activity"/>
    <property type="evidence" value="ECO:0007669"/>
    <property type="project" value="TreeGrafter"/>
</dbReference>
<dbReference type="PANTHER" id="PTHR19288">
    <property type="entry name" value="4-NITROPHENYLPHOSPHATASE-RELATED"/>
    <property type="match status" value="1"/>
</dbReference>
<accession>A0A261EYX0</accession>
<comment type="caution">
    <text evidence="1">The sequence shown here is derived from an EMBL/GenBank/DDBJ whole genome shotgun (WGS) entry which is preliminary data.</text>
</comment>
<dbReference type="NCBIfam" id="TIGR01460">
    <property type="entry name" value="HAD-SF-IIA"/>
    <property type="match status" value="1"/>
</dbReference>
<dbReference type="InterPro" id="IPR006357">
    <property type="entry name" value="HAD-SF_hydro_IIA"/>
</dbReference>